<dbReference type="SUPFAM" id="SSF55729">
    <property type="entry name" value="Acyl-CoA N-acyltransferases (Nat)"/>
    <property type="match status" value="1"/>
</dbReference>
<dbReference type="Proteomes" id="UP000246410">
    <property type="component" value="Unassembled WGS sequence"/>
</dbReference>
<dbReference type="PANTHER" id="PTHR43072:SF36">
    <property type="entry name" value="RIBOSOMAL-PROTEIN-ALANINE ACETYLTRANSFERASE"/>
    <property type="match status" value="1"/>
</dbReference>
<dbReference type="GO" id="GO:0016747">
    <property type="term" value="F:acyltransferase activity, transferring groups other than amino-acyl groups"/>
    <property type="evidence" value="ECO:0007669"/>
    <property type="project" value="InterPro"/>
</dbReference>
<dbReference type="CDD" id="cd04301">
    <property type="entry name" value="NAT_SF"/>
    <property type="match status" value="1"/>
</dbReference>
<dbReference type="InterPro" id="IPR017255">
    <property type="entry name" value="AcTrfase_GNAT_prd"/>
</dbReference>
<dbReference type="PROSITE" id="PS51186">
    <property type="entry name" value="GNAT"/>
    <property type="match status" value="1"/>
</dbReference>
<dbReference type="PANTHER" id="PTHR43072">
    <property type="entry name" value="N-ACETYLTRANSFERASE"/>
    <property type="match status" value="1"/>
</dbReference>
<gene>
    <name evidence="2" type="ORF">DFR69_104489</name>
</gene>
<proteinExistence type="predicted"/>
<evidence type="ECO:0000313" key="3">
    <source>
        <dbReference type="Proteomes" id="UP000246410"/>
    </source>
</evidence>
<dbReference type="InterPro" id="IPR016181">
    <property type="entry name" value="Acyl_CoA_acyltransferase"/>
</dbReference>
<accession>A0A317NNK4</accession>
<reference evidence="2 3" key="1">
    <citation type="submission" date="2018-05" db="EMBL/GenBank/DDBJ databases">
        <title>Genomic Encyclopedia of Type Strains, Phase IV (KMG-IV): sequencing the most valuable type-strain genomes for metagenomic binning, comparative biology and taxonomic classification.</title>
        <authorList>
            <person name="Goeker M."/>
        </authorList>
    </citation>
    <scope>NUCLEOTIDE SEQUENCE [LARGE SCALE GENOMIC DNA]</scope>
    <source>
        <strain evidence="2 3">DSM 44717</strain>
    </source>
</reference>
<dbReference type="EMBL" id="QGTL01000004">
    <property type="protein sequence ID" value="PWV76383.1"/>
    <property type="molecule type" value="Genomic_DNA"/>
</dbReference>
<keyword evidence="3" id="KW-1185">Reference proteome</keyword>
<protein>
    <submittedName>
        <fullName evidence="2">Acetyltransferase (GNAT) family protein</fullName>
    </submittedName>
</protein>
<keyword evidence="2" id="KW-0808">Transferase</keyword>
<dbReference type="Pfam" id="PF00583">
    <property type="entry name" value="Acetyltransf_1"/>
    <property type="match status" value="1"/>
</dbReference>
<feature type="domain" description="N-acetyltransferase" evidence="1">
    <location>
        <begin position="4"/>
        <end position="149"/>
    </location>
</feature>
<dbReference type="AlphaFoldDB" id="A0A317NNK4"/>
<sequence length="149" mass="16697">MAGHEIRRARPGDYDELIGVVDTWWGRTVVQNLPRLFLDHFHRTSLIATDEDGISGFLVGFGSPSEPEVAYIHFVAVRPDARKFGLGRTLYDRFFEIVRADGRRVVTAITSPSNYTSIDFHRSLGFTVTGPVPDYNGPGRALITFERAV</sequence>
<comment type="caution">
    <text evidence="2">The sequence shown here is derived from an EMBL/GenBank/DDBJ whole genome shotgun (WGS) entry which is preliminary data.</text>
</comment>
<dbReference type="Gene3D" id="3.40.630.30">
    <property type="match status" value="1"/>
</dbReference>
<name>A0A317NNK4_9NOCA</name>
<organism evidence="2 3">
    <name type="scientific">Nocardia neocaledoniensis</name>
    <dbReference type="NCBI Taxonomy" id="236511"/>
    <lineage>
        <taxon>Bacteria</taxon>
        <taxon>Bacillati</taxon>
        <taxon>Actinomycetota</taxon>
        <taxon>Actinomycetes</taxon>
        <taxon>Mycobacteriales</taxon>
        <taxon>Nocardiaceae</taxon>
        <taxon>Nocardia</taxon>
    </lineage>
</organism>
<dbReference type="RefSeq" id="WP_110038006.1">
    <property type="nucleotide sequence ID" value="NZ_QGTL01000004.1"/>
</dbReference>
<dbReference type="InterPro" id="IPR000182">
    <property type="entry name" value="GNAT_dom"/>
</dbReference>
<evidence type="ECO:0000313" key="2">
    <source>
        <dbReference type="EMBL" id="PWV76383.1"/>
    </source>
</evidence>
<evidence type="ECO:0000259" key="1">
    <source>
        <dbReference type="PROSITE" id="PS51186"/>
    </source>
</evidence>
<dbReference type="PIRSF" id="PIRSF037663">
    <property type="entry name" value="Acetyltransf_GNAT_prd"/>
    <property type="match status" value="1"/>
</dbReference>